<evidence type="ECO:0000313" key="1">
    <source>
        <dbReference type="EMBL" id="GFT38716.1"/>
    </source>
</evidence>
<reference evidence="1" key="1">
    <citation type="submission" date="2020-08" db="EMBL/GenBank/DDBJ databases">
        <title>Multicomponent nature underlies the extraordinary mechanical properties of spider dragline silk.</title>
        <authorList>
            <person name="Kono N."/>
            <person name="Nakamura H."/>
            <person name="Mori M."/>
            <person name="Yoshida Y."/>
            <person name="Ohtoshi R."/>
            <person name="Malay A.D."/>
            <person name="Moran D.A.P."/>
            <person name="Tomita M."/>
            <person name="Numata K."/>
            <person name="Arakawa K."/>
        </authorList>
    </citation>
    <scope>NUCLEOTIDE SEQUENCE</scope>
</reference>
<evidence type="ECO:0000313" key="2">
    <source>
        <dbReference type="Proteomes" id="UP000887013"/>
    </source>
</evidence>
<comment type="caution">
    <text evidence="1">The sequence shown here is derived from an EMBL/GenBank/DDBJ whole genome shotgun (WGS) entry which is preliminary data.</text>
</comment>
<protein>
    <submittedName>
        <fullName evidence="1">Uncharacterized protein</fullName>
    </submittedName>
</protein>
<dbReference type="EMBL" id="BMAW01109504">
    <property type="protein sequence ID" value="GFT38716.1"/>
    <property type="molecule type" value="Genomic_DNA"/>
</dbReference>
<name>A0A8X6NXK7_NEPPI</name>
<dbReference type="Proteomes" id="UP000887013">
    <property type="component" value="Unassembled WGS sequence"/>
</dbReference>
<dbReference type="AlphaFoldDB" id="A0A8X6NXK7"/>
<organism evidence="1 2">
    <name type="scientific">Nephila pilipes</name>
    <name type="common">Giant wood spider</name>
    <name type="synonym">Nephila maculata</name>
    <dbReference type="NCBI Taxonomy" id="299642"/>
    <lineage>
        <taxon>Eukaryota</taxon>
        <taxon>Metazoa</taxon>
        <taxon>Ecdysozoa</taxon>
        <taxon>Arthropoda</taxon>
        <taxon>Chelicerata</taxon>
        <taxon>Arachnida</taxon>
        <taxon>Araneae</taxon>
        <taxon>Araneomorphae</taxon>
        <taxon>Entelegynae</taxon>
        <taxon>Araneoidea</taxon>
        <taxon>Nephilidae</taxon>
        <taxon>Nephila</taxon>
    </lineage>
</organism>
<accession>A0A8X6NXK7</accession>
<gene>
    <name evidence="1" type="ORF">NPIL_431491</name>
</gene>
<proteinExistence type="predicted"/>
<keyword evidence="2" id="KW-1185">Reference proteome</keyword>
<sequence>MNLRVQCNAAKKDRVSCAEDEERWVCAFKAMHQKVRSWNTQSEVFECPYKTKAEDYPPQTAVLRSSHVNNHDNIDKAKSEFIIIAGKYGLRCPEVSKLRNGARAISS</sequence>